<dbReference type="OrthoDB" id="7486187at2759"/>
<feature type="region of interest" description="Disordered" evidence="1">
    <location>
        <begin position="21"/>
        <end position="40"/>
    </location>
</feature>
<gene>
    <name evidence="2" type="ORF">DIATSA_LOCUS3754</name>
</gene>
<evidence type="ECO:0000313" key="2">
    <source>
        <dbReference type="EMBL" id="CAG9785742.1"/>
    </source>
</evidence>
<dbReference type="EMBL" id="OU893345">
    <property type="protein sequence ID" value="CAG9785742.1"/>
    <property type="molecule type" value="Genomic_DNA"/>
</dbReference>
<feature type="region of interest" description="Disordered" evidence="1">
    <location>
        <begin position="271"/>
        <end position="295"/>
    </location>
</feature>
<organism evidence="2 3">
    <name type="scientific">Diatraea saccharalis</name>
    <name type="common">sugarcane borer</name>
    <dbReference type="NCBI Taxonomy" id="40085"/>
    <lineage>
        <taxon>Eukaryota</taxon>
        <taxon>Metazoa</taxon>
        <taxon>Ecdysozoa</taxon>
        <taxon>Arthropoda</taxon>
        <taxon>Hexapoda</taxon>
        <taxon>Insecta</taxon>
        <taxon>Pterygota</taxon>
        <taxon>Neoptera</taxon>
        <taxon>Endopterygota</taxon>
        <taxon>Lepidoptera</taxon>
        <taxon>Glossata</taxon>
        <taxon>Ditrysia</taxon>
        <taxon>Pyraloidea</taxon>
        <taxon>Crambidae</taxon>
        <taxon>Crambinae</taxon>
        <taxon>Diatraea</taxon>
    </lineage>
</organism>
<dbReference type="AlphaFoldDB" id="A0A9N9QY97"/>
<name>A0A9N9QY97_9NEOP</name>
<feature type="compositionally biased region" description="Acidic residues" evidence="1">
    <location>
        <begin position="285"/>
        <end position="295"/>
    </location>
</feature>
<evidence type="ECO:0000313" key="3">
    <source>
        <dbReference type="Proteomes" id="UP001153714"/>
    </source>
</evidence>
<proteinExistence type="predicted"/>
<dbReference type="Proteomes" id="UP001153714">
    <property type="component" value="Chromosome 14"/>
</dbReference>
<reference evidence="2" key="1">
    <citation type="submission" date="2021-12" db="EMBL/GenBank/DDBJ databases">
        <authorList>
            <person name="King R."/>
        </authorList>
    </citation>
    <scope>NUCLEOTIDE SEQUENCE</scope>
</reference>
<protein>
    <submittedName>
        <fullName evidence="2">Uncharacterized protein</fullName>
    </submittedName>
</protein>
<reference evidence="2" key="2">
    <citation type="submission" date="2022-10" db="EMBL/GenBank/DDBJ databases">
        <authorList>
            <consortium name="ENA_rothamsted_submissions"/>
            <consortium name="culmorum"/>
            <person name="King R."/>
        </authorList>
    </citation>
    <scope>NUCLEOTIDE SEQUENCE</scope>
</reference>
<evidence type="ECO:0000256" key="1">
    <source>
        <dbReference type="SAM" id="MobiDB-lite"/>
    </source>
</evidence>
<sequence length="295" mass="32166">MGDKLNREYFAPGAATFNFNNVTGGADSASGGSGGSGMECMQLRSPPGPFHYLISEQAKSLVALQELQNEVGALLEFRDLVIETFPNLRSKMPPSTPPSDVGALASIHRARARAQGNQIRRARAPRLAPRQAAFWRVAVVASGPESHAIMSIKTRQSIDVSGGRDSVSREAVSRESVSREGVSRAALAEYVARASRLAPLFPRLHTVRTRPLPSELAMEYQFAYESPQNLALELSKSILYENESVDVVSLKSIDSAADSLWNGKPQQYFESMQYGERTADSDGKEYDDDSLAPRS</sequence>
<keyword evidence="3" id="KW-1185">Reference proteome</keyword>
<accession>A0A9N9QY97</accession>